<proteinExistence type="predicted"/>
<name>A0A0D2I5U2_9EURO</name>
<dbReference type="AlphaFoldDB" id="A0A0D2I5U2"/>
<keyword evidence="3" id="KW-0805">Transcription regulation</keyword>
<reference evidence="8 9" key="1">
    <citation type="submission" date="2015-01" db="EMBL/GenBank/DDBJ databases">
        <title>The Genome Sequence of Rhinocladiella mackenzie CBS 650.93.</title>
        <authorList>
            <consortium name="The Broad Institute Genomics Platform"/>
            <person name="Cuomo C."/>
            <person name="de Hoog S."/>
            <person name="Gorbushina A."/>
            <person name="Stielow B."/>
            <person name="Teixiera M."/>
            <person name="Abouelleil A."/>
            <person name="Chapman S.B."/>
            <person name="Priest M."/>
            <person name="Young S.K."/>
            <person name="Wortman J."/>
            <person name="Nusbaum C."/>
            <person name="Birren B."/>
        </authorList>
    </citation>
    <scope>NUCLEOTIDE SEQUENCE [LARGE SCALE GENOMIC DNA]</scope>
    <source>
        <strain evidence="8 9">CBS 650.93</strain>
    </source>
</reference>
<accession>A0A0D2I5U2</accession>
<dbReference type="HOGENOM" id="CLU_029801_1_0_1"/>
<evidence type="ECO:0000256" key="1">
    <source>
        <dbReference type="ARBA" id="ARBA00004123"/>
    </source>
</evidence>
<feature type="compositionally biased region" description="Polar residues" evidence="6">
    <location>
        <begin position="49"/>
        <end position="59"/>
    </location>
</feature>
<organism evidence="8 9">
    <name type="scientific">Rhinocladiella mackenziei CBS 650.93</name>
    <dbReference type="NCBI Taxonomy" id="1442369"/>
    <lineage>
        <taxon>Eukaryota</taxon>
        <taxon>Fungi</taxon>
        <taxon>Dikarya</taxon>
        <taxon>Ascomycota</taxon>
        <taxon>Pezizomycotina</taxon>
        <taxon>Eurotiomycetes</taxon>
        <taxon>Chaetothyriomycetidae</taxon>
        <taxon>Chaetothyriales</taxon>
        <taxon>Herpotrichiellaceae</taxon>
        <taxon>Rhinocladiella</taxon>
    </lineage>
</organism>
<feature type="compositionally biased region" description="Polar residues" evidence="6">
    <location>
        <begin position="537"/>
        <end position="546"/>
    </location>
</feature>
<dbReference type="Pfam" id="PF04082">
    <property type="entry name" value="Fungal_trans"/>
    <property type="match status" value="1"/>
</dbReference>
<dbReference type="GeneID" id="25296960"/>
<feature type="compositionally biased region" description="Polar residues" evidence="6">
    <location>
        <begin position="1"/>
        <end position="19"/>
    </location>
</feature>
<dbReference type="InterPro" id="IPR007219">
    <property type="entry name" value="XnlR_reg_dom"/>
</dbReference>
<dbReference type="InterPro" id="IPR050815">
    <property type="entry name" value="TF_fung"/>
</dbReference>
<protein>
    <recommendedName>
        <fullName evidence="7">Xylanolytic transcriptional activator regulatory domain-containing protein</fullName>
    </recommendedName>
</protein>
<dbReference type="GO" id="GO:0000981">
    <property type="term" value="F:DNA-binding transcription factor activity, RNA polymerase II-specific"/>
    <property type="evidence" value="ECO:0007669"/>
    <property type="project" value="InterPro"/>
</dbReference>
<evidence type="ECO:0000259" key="7">
    <source>
        <dbReference type="Pfam" id="PF04082"/>
    </source>
</evidence>
<feature type="region of interest" description="Disordered" evidence="6">
    <location>
        <begin position="532"/>
        <end position="554"/>
    </location>
</feature>
<keyword evidence="5" id="KW-0539">Nucleus</keyword>
<evidence type="ECO:0000256" key="5">
    <source>
        <dbReference type="ARBA" id="ARBA00023242"/>
    </source>
</evidence>
<evidence type="ECO:0000313" key="8">
    <source>
        <dbReference type="EMBL" id="KIX01164.1"/>
    </source>
</evidence>
<dbReference type="GO" id="GO:0005634">
    <property type="term" value="C:nucleus"/>
    <property type="evidence" value="ECO:0007669"/>
    <property type="project" value="UniProtKB-SubCell"/>
</dbReference>
<dbReference type="Proteomes" id="UP000053617">
    <property type="component" value="Unassembled WGS sequence"/>
</dbReference>
<dbReference type="EMBL" id="KN847481">
    <property type="protein sequence ID" value="KIX01164.1"/>
    <property type="molecule type" value="Genomic_DNA"/>
</dbReference>
<evidence type="ECO:0000313" key="9">
    <source>
        <dbReference type="Proteomes" id="UP000053617"/>
    </source>
</evidence>
<dbReference type="PANTHER" id="PTHR47338:SF5">
    <property type="entry name" value="ZN(II)2CYS6 TRANSCRIPTION FACTOR (EUROFUNG)"/>
    <property type="match status" value="1"/>
</dbReference>
<dbReference type="CDD" id="cd12148">
    <property type="entry name" value="fungal_TF_MHR"/>
    <property type="match status" value="1"/>
</dbReference>
<feature type="region of interest" description="Disordered" evidence="6">
    <location>
        <begin position="1"/>
        <end position="59"/>
    </location>
</feature>
<dbReference type="PANTHER" id="PTHR47338">
    <property type="entry name" value="ZN(II)2CYS6 TRANSCRIPTION FACTOR (EUROFUNG)-RELATED"/>
    <property type="match status" value="1"/>
</dbReference>
<dbReference type="OrthoDB" id="3362851at2759"/>
<dbReference type="GO" id="GO:0006351">
    <property type="term" value="P:DNA-templated transcription"/>
    <property type="evidence" value="ECO:0007669"/>
    <property type="project" value="InterPro"/>
</dbReference>
<dbReference type="VEuPathDB" id="FungiDB:Z518_08889"/>
<evidence type="ECO:0000256" key="6">
    <source>
        <dbReference type="SAM" id="MobiDB-lite"/>
    </source>
</evidence>
<keyword evidence="4" id="KW-0804">Transcription</keyword>
<evidence type="ECO:0000256" key="4">
    <source>
        <dbReference type="ARBA" id="ARBA00023163"/>
    </source>
</evidence>
<comment type="subcellular location">
    <subcellularLocation>
        <location evidence="1">Nucleus</location>
    </subcellularLocation>
</comment>
<sequence length="606" mass="68963">MKPNDSSILPPTTQSQQPNERQRHERTSPSQWPIDIPNHLDLRGESCSPRDSNGDAPSSLSEVQIFDFRPYSSPKAFNDGFSLRLRPETEYYLFDLYFDHFNTAFPLFDQSQPRQKVDSPSLSPRLKLAMFTISSRFAKQPFADRIPSPTEFASAAEALGSQKCFSTDEIKSSFLLCVHHLSESLNWHSWTECGKLTRMAHLWSSEYIVHQASNTSGKKKSDLEEYRSIWWSIVCLDTCCNSLASIPHGLACGVQNIPLPEFPETSSTVMQQTAESDDDQYLDFGETSYWELMTKVFKRPFTRSRHLYYATCGLMAAVTDYRFGLSRRRSRASKARLRELQNDIASAKMALPTMYFNPTRCYHFQETEREHHNRLDVLLLVGCADLLLSIAAAQSLELDENGPKESAREERWQSILAKAYDIVPIIQSWSPQYFEQMDPMCAYIVFLSSSVLTLEIGLTQSSKASDPVIVSDIKLLLLFLRQIGQYWPVGCRLESTVSELYRNSCSGITYQEALKFLWNFTALQGRMDATKVPPAHQGNNIDQSAGNDRPGQIELPDQQIDMDGMDWLDDPLVISFGKDTNDTEVSTFEAPYCERSFQSLEHLMGI</sequence>
<evidence type="ECO:0000256" key="2">
    <source>
        <dbReference type="ARBA" id="ARBA00022723"/>
    </source>
</evidence>
<dbReference type="RefSeq" id="XP_013268300.1">
    <property type="nucleotide sequence ID" value="XM_013412846.1"/>
</dbReference>
<dbReference type="GO" id="GO:0003677">
    <property type="term" value="F:DNA binding"/>
    <property type="evidence" value="ECO:0007669"/>
    <property type="project" value="InterPro"/>
</dbReference>
<keyword evidence="9" id="KW-1185">Reference proteome</keyword>
<dbReference type="STRING" id="1442369.A0A0D2I5U2"/>
<evidence type="ECO:0000256" key="3">
    <source>
        <dbReference type="ARBA" id="ARBA00023015"/>
    </source>
</evidence>
<feature type="domain" description="Xylanolytic transcriptional activator regulatory" evidence="7">
    <location>
        <begin position="95"/>
        <end position="264"/>
    </location>
</feature>
<gene>
    <name evidence="8" type="ORF">Z518_08889</name>
</gene>
<keyword evidence="2" id="KW-0479">Metal-binding</keyword>
<dbReference type="GO" id="GO:0008270">
    <property type="term" value="F:zinc ion binding"/>
    <property type="evidence" value="ECO:0007669"/>
    <property type="project" value="InterPro"/>
</dbReference>